<evidence type="ECO:0008006" key="3">
    <source>
        <dbReference type="Google" id="ProtNLM"/>
    </source>
</evidence>
<dbReference type="AlphaFoldDB" id="A0A7G8BKQ4"/>
<proteinExistence type="predicted"/>
<organism evidence="1 2">
    <name type="scientific">Alloacidobacterium dinghuense</name>
    <dbReference type="NCBI Taxonomy" id="2763107"/>
    <lineage>
        <taxon>Bacteria</taxon>
        <taxon>Pseudomonadati</taxon>
        <taxon>Acidobacteriota</taxon>
        <taxon>Terriglobia</taxon>
        <taxon>Terriglobales</taxon>
        <taxon>Acidobacteriaceae</taxon>
        <taxon>Alloacidobacterium</taxon>
    </lineage>
</organism>
<protein>
    <recommendedName>
        <fullName evidence="3">ATP10 protein</fullName>
    </recommendedName>
</protein>
<dbReference type="RefSeq" id="WP_186744290.1">
    <property type="nucleotide sequence ID" value="NZ_CP060394.1"/>
</dbReference>
<accession>A0A7G8BKQ4</accession>
<dbReference type="KEGG" id="adin:H7849_03875"/>
<dbReference type="Pfam" id="PF05176">
    <property type="entry name" value="ATP-synt_10"/>
    <property type="match status" value="1"/>
</dbReference>
<dbReference type="Proteomes" id="UP000515312">
    <property type="component" value="Chromosome"/>
</dbReference>
<dbReference type="PANTHER" id="PTHR28106">
    <property type="entry name" value="MITOCHONDRIAL ATPASE COMPLEX SUBUNIT ATP10"/>
    <property type="match status" value="1"/>
</dbReference>
<sequence>MFPALTTYSLDKAKINLPSDFEGKVNLLLISFETEQSKDIDTWMPTAQALQHINFQFRYYTMPVSSQENFIYRWWDSSSLRSVETDPVAWRWIIPIYTNKDSFRRALNIPNEKEIALVLVDKSGQVLWKTSGRITNEKKTALTNAVDAATHLQ</sequence>
<name>A0A7G8BKQ4_9BACT</name>
<evidence type="ECO:0000313" key="1">
    <source>
        <dbReference type="EMBL" id="QNI33124.1"/>
    </source>
</evidence>
<evidence type="ECO:0000313" key="2">
    <source>
        <dbReference type="Proteomes" id="UP000515312"/>
    </source>
</evidence>
<keyword evidence="2" id="KW-1185">Reference proteome</keyword>
<reference evidence="1 2" key="1">
    <citation type="submission" date="2020-08" db="EMBL/GenBank/DDBJ databases">
        <title>Edaphobacter telluris sp. nov. and Acidobacterium dinghuensis sp. nov., two acidobacteria isolated from forest soil.</title>
        <authorList>
            <person name="Fu J."/>
            <person name="Qiu L."/>
        </authorList>
    </citation>
    <scope>NUCLEOTIDE SEQUENCE [LARGE SCALE GENOMIC DNA]</scope>
    <source>
        <strain evidence="1">4Y35</strain>
    </source>
</reference>
<dbReference type="EMBL" id="CP060394">
    <property type="protein sequence ID" value="QNI33124.1"/>
    <property type="molecule type" value="Genomic_DNA"/>
</dbReference>
<dbReference type="PANTHER" id="PTHR28106:SF1">
    <property type="entry name" value="MITOCHONDRIAL ATPASE COMPLEX SUBUNIT ATP10"/>
    <property type="match status" value="1"/>
</dbReference>
<gene>
    <name evidence="1" type="ORF">H7849_03875</name>
</gene>
<dbReference type="InterPro" id="IPR007849">
    <property type="entry name" value="ATP10"/>
</dbReference>